<evidence type="ECO:0008006" key="4">
    <source>
        <dbReference type="Google" id="ProtNLM"/>
    </source>
</evidence>
<reference evidence="2" key="2">
    <citation type="submission" date="2023-05" db="EMBL/GenBank/DDBJ databases">
        <authorList>
            <consortium name="Lawrence Berkeley National Laboratory"/>
            <person name="Steindorff A."/>
            <person name="Hensen N."/>
            <person name="Bonometti L."/>
            <person name="Westerberg I."/>
            <person name="Brannstrom I.O."/>
            <person name="Guillou S."/>
            <person name="Cros-Aarteil S."/>
            <person name="Calhoun S."/>
            <person name="Haridas S."/>
            <person name="Kuo A."/>
            <person name="Mondo S."/>
            <person name="Pangilinan J."/>
            <person name="Riley R."/>
            <person name="Labutti K."/>
            <person name="Andreopoulos B."/>
            <person name="Lipzen A."/>
            <person name="Chen C."/>
            <person name="Yanf M."/>
            <person name="Daum C."/>
            <person name="Ng V."/>
            <person name="Clum A."/>
            <person name="Ohm R."/>
            <person name="Martin F."/>
            <person name="Silar P."/>
            <person name="Natvig D."/>
            <person name="Lalanne C."/>
            <person name="Gautier V."/>
            <person name="Ament-Velasquez S.L."/>
            <person name="Kruys A."/>
            <person name="Hutchinson M.I."/>
            <person name="Powell A.J."/>
            <person name="Barry K."/>
            <person name="Miller A.N."/>
            <person name="Grigoriev I.V."/>
            <person name="Debuchy R."/>
            <person name="Gladieux P."/>
            <person name="Thoren M.H."/>
            <person name="Johannesson H."/>
        </authorList>
    </citation>
    <scope>NUCLEOTIDE SEQUENCE</scope>
    <source>
        <strain evidence="2">PSN309</strain>
    </source>
</reference>
<feature type="region of interest" description="Disordered" evidence="1">
    <location>
        <begin position="1"/>
        <end position="29"/>
    </location>
</feature>
<dbReference type="InterPro" id="IPR032801">
    <property type="entry name" value="PXL2A/B/C"/>
</dbReference>
<reference evidence="2" key="1">
    <citation type="journal article" date="2023" name="Mol. Phylogenet. Evol.">
        <title>Genome-scale phylogeny and comparative genomics of the fungal order Sordariales.</title>
        <authorList>
            <person name="Hensen N."/>
            <person name="Bonometti L."/>
            <person name="Westerberg I."/>
            <person name="Brannstrom I.O."/>
            <person name="Guillou S."/>
            <person name="Cros-Aarteil S."/>
            <person name="Calhoun S."/>
            <person name="Haridas S."/>
            <person name="Kuo A."/>
            <person name="Mondo S."/>
            <person name="Pangilinan J."/>
            <person name="Riley R."/>
            <person name="LaButti K."/>
            <person name="Andreopoulos B."/>
            <person name="Lipzen A."/>
            <person name="Chen C."/>
            <person name="Yan M."/>
            <person name="Daum C."/>
            <person name="Ng V."/>
            <person name="Clum A."/>
            <person name="Steindorff A."/>
            <person name="Ohm R.A."/>
            <person name="Martin F."/>
            <person name="Silar P."/>
            <person name="Natvig D.O."/>
            <person name="Lalanne C."/>
            <person name="Gautier V."/>
            <person name="Ament-Velasquez S.L."/>
            <person name="Kruys A."/>
            <person name="Hutchinson M.I."/>
            <person name="Powell A.J."/>
            <person name="Barry K."/>
            <person name="Miller A.N."/>
            <person name="Grigoriev I.V."/>
            <person name="Debuchy R."/>
            <person name="Gladieux P."/>
            <person name="Hiltunen Thoren M."/>
            <person name="Johannesson H."/>
        </authorList>
    </citation>
    <scope>NUCLEOTIDE SEQUENCE</scope>
    <source>
        <strain evidence="2">PSN309</strain>
    </source>
</reference>
<dbReference type="InterPro" id="IPR036249">
    <property type="entry name" value="Thioredoxin-like_sf"/>
</dbReference>
<comment type="caution">
    <text evidence="2">The sequence shown here is derived from an EMBL/GenBank/DDBJ whole genome shotgun (WGS) entry which is preliminary data.</text>
</comment>
<keyword evidence="3" id="KW-1185">Reference proteome</keyword>
<evidence type="ECO:0000313" key="3">
    <source>
        <dbReference type="Proteomes" id="UP001302126"/>
    </source>
</evidence>
<gene>
    <name evidence="2" type="ORF">QBC35DRAFT_513979</name>
</gene>
<sequence length="198" mass="22313">MDQRYPSRPQALSVQPVPEVGDRAPSLGRDVRFPSDRPVVVVFLRHCGCPFAEKTFKTFTKFSTDHPEIRCVAVSQSSTQETDAWIIEVGGEWEVHVIVDESLDLFKLWGLGQTSTWYAYSPWTVWSAVKLGKEEGIWNREQQTGSRFQQGGAFAVDSSGFVRWAKPAQTAEEIPNFKEALRALRLPLTARTKRNGLA</sequence>
<evidence type="ECO:0000256" key="1">
    <source>
        <dbReference type="SAM" id="MobiDB-lite"/>
    </source>
</evidence>
<evidence type="ECO:0000313" key="2">
    <source>
        <dbReference type="EMBL" id="KAK4189563.1"/>
    </source>
</evidence>
<dbReference type="PANTHER" id="PTHR42336:SF2">
    <property type="entry name" value="THIOREDOXIN DOMAIN-CONTAINING PROTEIN"/>
    <property type="match status" value="1"/>
</dbReference>
<accession>A0AAN7AJK3</accession>
<dbReference type="Proteomes" id="UP001302126">
    <property type="component" value="Unassembled WGS sequence"/>
</dbReference>
<dbReference type="PANTHER" id="PTHR42336">
    <property type="entry name" value="THIOREDOXIN DOMAIN-CONTAINING PROTEIN-RELATED"/>
    <property type="match status" value="1"/>
</dbReference>
<organism evidence="2 3">
    <name type="scientific">Podospora australis</name>
    <dbReference type="NCBI Taxonomy" id="1536484"/>
    <lineage>
        <taxon>Eukaryota</taxon>
        <taxon>Fungi</taxon>
        <taxon>Dikarya</taxon>
        <taxon>Ascomycota</taxon>
        <taxon>Pezizomycotina</taxon>
        <taxon>Sordariomycetes</taxon>
        <taxon>Sordariomycetidae</taxon>
        <taxon>Sordariales</taxon>
        <taxon>Podosporaceae</taxon>
        <taxon>Podospora</taxon>
    </lineage>
</organism>
<dbReference type="Pfam" id="PF13911">
    <property type="entry name" value="AhpC-TSA_2"/>
    <property type="match status" value="1"/>
</dbReference>
<dbReference type="SUPFAM" id="SSF52833">
    <property type="entry name" value="Thioredoxin-like"/>
    <property type="match status" value="1"/>
</dbReference>
<dbReference type="Gene3D" id="3.40.30.10">
    <property type="entry name" value="Glutaredoxin"/>
    <property type="match status" value="1"/>
</dbReference>
<dbReference type="EMBL" id="MU864374">
    <property type="protein sequence ID" value="KAK4189563.1"/>
    <property type="molecule type" value="Genomic_DNA"/>
</dbReference>
<name>A0AAN7AJK3_9PEZI</name>
<dbReference type="AlphaFoldDB" id="A0AAN7AJK3"/>
<proteinExistence type="predicted"/>
<protein>
    <recommendedName>
        <fullName evidence="4">Thioredoxin domain-containing protein</fullName>
    </recommendedName>
</protein>